<accession>A0A419EPL3</accession>
<organism evidence="3 4">
    <name type="scientific">Candidatus Abyssobacteria bacterium SURF_17</name>
    <dbReference type="NCBI Taxonomy" id="2093361"/>
    <lineage>
        <taxon>Bacteria</taxon>
        <taxon>Pseudomonadati</taxon>
        <taxon>Candidatus Hydrogenedentota</taxon>
        <taxon>Candidatus Abyssobacteria</taxon>
    </lineage>
</organism>
<evidence type="ECO:0000256" key="2">
    <source>
        <dbReference type="SAM" id="Phobius"/>
    </source>
</evidence>
<dbReference type="PANTHER" id="PTHR11715:SF3">
    <property type="entry name" value="GLYCINE CLEAVAGE SYSTEM H PROTEIN-RELATED"/>
    <property type="match status" value="1"/>
</dbReference>
<dbReference type="GO" id="GO:0019464">
    <property type="term" value="P:glycine decarboxylation via glycine cleavage system"/>
    <property type="evidence" value="ECO:0007669"/>
    <property type="project" value="InterPro"/>
</dbReference>
<dbReference type="CDD" id="cd06848">
    <property type="entry name" value="GCS_H"/>
    <property type="match status" value="1"/>
</dbReference>
<dbReference type="GO" id="GO:0009249">
    <property type="term" value="P:protein lipoylation"/>
    <property type="evidence" value="ECO:0007669"/>
    <property type="project" value="TreeGrafter"/>
</dbReference>
<proteinExistence type="predicted"/>
<sequence length="258" mass="27902">MIPVAIPAVIGALTFLAIFISALFVFAAADYIVAFVRTHSVRGLAANGAVLEAAVAPASVADTEHEPAWAPALRAKTRVEGYLLPETLFYHRGHTWVAPQESGTALVGIDEFAAKLLGTPSLIDLPCVGERCKQGGKAWTLSRNYKKLEMLSPLDGKIVAINKEVIENPHVLSTDPYGRGWLMLVKATDLKRNLRNLLNGSLARSWMADSALALRSMFTGRVGLVFQDGGLPEDGVGDHLKASEWNELVNRLFGQEAD</sequence>
<dbReference type="SUPFAM" id="SSF51230">
    <property type="entry name" value="Single hybrid motif"/>
    <property type="match status" value="1"/>
</dbReference>
<dbReference type="AlphaFoldDB" id="A0A419EPL3"/>
<dbReference type="GO" id="GO:0005737">
    <property type="term" value="C:cytoplasm"/>
    <property type="evidence" value="ECO:0007669"/>
    <property type="project" value="TreeGrafter"/>
</dbReference>
<feature type="transmembrane region" description="Helical" evidence="2">
    <location>
        <begin position="6"/>
        <end position="33"/>
    </location>
</feature>
<gene>
    <name evidence="3" type="ORF">C4532_18295</name>
</gene>
<keyword evidence="1" id="KW-0450">Lipoyl</keyword>
<keyword evidence="2" id="KW-0812">Transmembrane</keyword>
<evidence type="ECO:0000256" key="1">
    <source>
        <dbReference type="ARBA" id="ARBA00022823"/>
    </source>
</evidence>
<dbReference type="InterPro" id="IPR002930">
    <property type="entry name" value="GCV_H"/>
</dbReference>
<dbReference type="PANTHER" id="PTHR11715">
    <property type="entry name" value="GLYCINE CLEAVAGE SYSTEM H PROTEIN"/>
    <property type="match status" value="1"/>
</dbReference>
<dbReference type="Proteomes" id="UP000285961">
    <property type="component" value="Unassembled WGS sequence"/>
</dbReference>
<keyword evidence="2" id="KW-0472">Membrane</keyword>
<comment type="caution">
    <text evidence="3">The sequence shown here is derived from an EMBL/GenBank/DDBJ whole genome shotgun (WGS) entry which is preliminary data.</text>
</comment>
<dbReference type="EMBL" id="QZKI01000131">
    <property type="protein sequence ID" value="RJP65009.1"/>
    <property type="molecule type" value="Genomic_DNA"/>
</dbReference>
<dbReference type="GO" id="GO:0005960">
    <property type="term" value="C:glycine cleavage complex"/>
    <property type="evidence" value="ECO:0007669"/>
    <property type="project" value="InterPro"/>
</dbReference>
<dbReference type="InterPro" id="IPR033753">
    <property type="entry name" value="GCV_H/Fam206"/>
</dbReference>
<protein>
    <submittedName>
        <fullName evidence="3">Glycine cleavage system protein H</fullName>
    </submittedName>
</protein>
<evidence type="ECO:0000313" key="4">
    <source>
        <dbReference type="Proteomes" id="UP000285961"/>
    </source>
</evidence>
<reference evidence="3 4" key="1">
    <citation type="journal article" date="2017" name="ISME J.">
        <title>Energy and carbon metabolisms in a deep terrestrial subsurface fluid microbial community.</title>
        <authorList>
            <person name="Momper L."/>
            <person name="Jungbluth S.P."/>
            <person name="Lee M.D."/>
            <person name="Amend J.P."/>
        </authorList>
    </citation>
    <scope>NUCLEOTIDE SEQUENCE [LARGE SCALE GENOMIC DNA]</scope>
    <source>
        <strain evidence="3">SURF_17</strain>
    </source>
</reference>
<name>A0A419EPL3_9BACT</name>
<keyword evidence="2" id="KW-1133">Transmembrane helix</keyword>
<evidence type="ECO:0000313" key="3">
    <source>
        <dbReference type="EMBL" id="RJP65009.1"/>
    </source>
</evidence>
<dbReference type="Pfam" id="PF01597">
    <property type="entry name" value="GCV_H"/>
    <property type="match status" value="1"/>
</dbReference>
<dbReference type="InterPro" id="IPR011053">
    <property type="entry name" value="Single_hybrid_motif"/>
</dbReference>
<dbReference type="Gene3D" id="2.40.50.100">
    <property type="match status" value="1"/>
</dbReference>